<evidence type="ECO:0000259" key="1">
    <source>
        <dbReference type="PROSITE" id="PS51186"/>
    </source>
</evidence>
<proteinExistence type="predicted"/>
<protein>
    <submittedName>
        <fullName evidence="2">RimJ/RimL family protein N-acetyltransferase</fullName>
    </submittedName>
</protein>
<keyword evidence="2" id="KW-0808">Transferase</keyword>
<sequence>MLNHVETDRLLLRRITEDDADNLVELDSDPEVMRHLSGGVPTSREKIVGEILPRILSYTGDQGFFAAIEKSTGDFLGWFLLRAKHGEPEDEPELGYRLRKIAWGKGYATEGSVALITKAFTELGARRVYAETLAANIGSRRVMEKAGLQYVRTFSIDGSKQEAVEYELLRAAWEETLPAGALRLRDDVHAEPELRK</sequence>
<dbReference type="Proteomes" id="UP000530928">
    <property type="component" value="Unassembled WGS sequence"/>
</dbReference>
<dbReference type="GO" id="GO:0016747">
    <property type="term" value="F:acyltransferase activity, transferring groups other than amino-acyl groups"/>
    <property type="evidence" value="ECO:0007669"/>
    <property type="project" value="InterPro"/>
</dbReference>
<dbReference type="Gene3D" id="3.40.630.30">
    <property type="match status" value="1"/>
</dbReference>
<dbReference type="InterPro" id="IPR000182">
    <property type="entry name" value="GNAT_dom"/>
</dbReference>
<dbReference type="InterPro" id="IPR051531">
    <property type="entry name" value="N-acetyltransferase"/>
</dbReference>
<dbReference type="Pfam" id="PF13302">
    <property type="entry name" value="Acetyltransf_3"/>
    <property type="match status" value="1"/>
</dbReference>
<evidence type="ECO:0000313" key="2">
    <source>
        <dbReference type="EMBL" id="MBA2896946.1"/>
    </source>
</evidence>
<accession>A0A7W0CTC2</accession>
<dbReference type="AlphaFoldDB" id="A0A7W0CTC2"/>
<feature type="domain" description="N-acetyltransferase" evidence="1">
    <location>
        <begin position="10"/>
        <end position="171"/>
    </location>
</feature>
<gene>
    <name evidence="2" type="ORF">HNR30_008342</name>
</gene>
<comment type="caution">
    <text evidence="2">The sequence shown here is derived from an EMBL/GenBank/DDBJ whole genome shotgun (WGS) entry which is preliminary data.</text>
</comment>
<dbReference type="InterPro" id="IPR016181">
    <property type="entry name" value="Acyl_CoA_acyltransferase"/>
</dbReference>
<reference evidence="2 3" key="1">
    <citation type="submission" date="2020-07" db="EMBL/GenBank/DDBJ databases">
        <title>Genomic Encyclopedia of Type Strains, Phase IV (KMG-IV): sequencing the most valuable type-strain genomes for metagenomic binning, comparative biology and taxonomic classification.</title>
        <authorList>
            <person name="Goeker M."/>
        </authorList>
    </citation>
    <scope>NUCLEOTIDE SEQUENCE [LARGE SCALE GENOMIC DNA]</scope>
    <source>
        <strain evidence="2 3">DSM 45533</strain>
    </source>
</reference>
<organism evidence="2 3">
    <name type="scientific">Nonomuraea soli</name>
    <dbReference type="NCBI Taxonomy" id="1032476"/>
    <lineage>
        <taxon>Bacteria</taxon>
        <taxon>Bacillati</taxon>
        <taxon>Actinomycetota</taxon>
        <taxon>Actinomycetes</taxon>
        <taxon>Streptosporangiales</taxon>
        <taxon>Streptosporangiaceae</taxon>
        <taxon>Nonomuraea</taxon>
    </lineage>
</organism>
<dbReference type="PANTHER" id="PTHR43792">
    <property type="entry name" value="GNAT FAMILY, PUTATIVE (AFU_ORTHOLOGUE AFUA_3G00765)-RELATED-RELATED"/>
    <property type="match status" value="1"/>
</dbReference>
<dbReference type="SUPFAM" id="SSF55729">
    <property type="entry name" value="Acyl-CoA N-acyltransferases (Nat)"/>
    <property type="match status" value="1"/>
</dbReference>
<dbReference type="EMBL" id="JACDUR010000010">
    <property type="protein sequence ID" value="MBA2896946.1"/>
    <property type="molecule type" value="Genomic_DNA"/>
</dbReference>
<dbReference type="PROSITE" id="PS51186">
    <property type="entry name" value="GNAT"/>
    <property type="match status" value="1"/>
</dbReference>
<dbReference type="PANTHER" id="PTHR43792:SF16">
    <property type="entry name" value="N-ACETYLTRANSFERASE DOMAIN-CONTAINING PROTEIN"/>
    <property type="match status" value="1"/>
</dbReference>
<keyword evidence="3" id="KW-1185">Reference proteome</keyword>
<evidence type="ECO:0000313" key="3">
    <source>
        <dbReference type="Proteomes" id="UP000530928"/>
    </source>
</evidence>
<name>A0A7W0CTC2_9ACTN</name>
<dbReference type="RefSeq" id="WP_181615678.1">
    <property type="nucleotide sequence ID" value="NZ_BAABAM010000010.1"/>
</dbReference>